<evidence type="ECO:0000259" key="1">
    <source>
        <dbReference type="SMART" id="SM00829"/>
    </source>
</evidence>
<dbReference type="Gene3D" id="3.90.180.10">
    <property type="entry name" value="Medium-chain alcohol dehydrogenases, catalytic domain"/>
    <property type="match status" value="1"/>
</dbReference>
<accession>A0A251N2I8</accession>
<reference evidence="2 3" key="1">
    <citation type="journal article" date="2013" name="Nat. Genet.">
        <title>The high-quality draft genome of peach (Prunus persica) identifies unique patterns of genetic diversity, domestication and genome evolution.</title>
        <authorList>
            <consortium name="International Peach Genome Initiative"/>
            <person name="Verde I."/>
            <person name="Abbott A.G."/>
            <person name="Scalabrin S."/>
            <person name="Jung S."/>
            <person name="Shu S."/>
            <person name="Marroni F."/>
            <person name="Zhebentyayeva T."/>
            <person name="Dettori M.T."/>
            <person name="Grimwood J."/>
            <person name="Cattonaro F."/>
            <person name="Zuccolo A."/>
            <person name="Rossini L."/>
            <person name="Jenkins J."/>
            <person name="Vendramin E."/>
            <person name="Meisel L.A."/>
            <person name="Decroocq V."/>
            <person name="Sosinski B."/>
            <person name="Prochnik S."/>
            <person name="Mitros T."/>
            <person name="Policriti A."/>
            <person name="Cipriani G."/>
            <person name="Dondini L."/>
            <person name="Ficklin S."/>
            <person name="Goodstein D.M."/>
            <person name="Xuan P."/>
            <person name="Del Fabbro C."/>
            <person name="Aramini V."/>
            <person name="Copetti D."/>
            <person name="Gonzalez S."/>
            <person name="Horner D.S."/>
            <person name="Falchi R."/>
            <person name="Lucas S."/>
            <person name="Mica E."/>
            <person name="Maldonado J."/>
            <person name="Lazzari B."/>
            <person name="Bielenberg D."/>
            <person name="Pirona R."/>
            <person name="Miculan M."/>
            <person name="Barakat A."/>
            <person name="Testolin R."/>
            <person name="Stella A."/>
            <person name="Tartarini S."/>
            <person name="Tonutti P."/>
            <person name="Arus P."/>
            <person name="Orellana A."/>
            <person name="Wells C."/>
            <person name="Main D."/>
            <person name="Vizzotto G."/>
            <person name="Silva H."/>
            <person name="Salamini F."/>
            <person name="Schmutz J."/>
            <person name="Morgante M."/>
            <person name="Rokhsar D.S."/>
        </authorList>
    </citation>
    <scope>NUCLEOTIDE SEQUENCE [LARGE SCALE GENOMIC DNA]</scope>
    <source>
        <strain evidence="3">cv. Nemared</strain>
    </source>
</reference>
<dbReference type="InterPro" id="IPR052733">
    <property type="entry name" value="Chloroplast_QOR"/>
</dbReference>
<dbReference type="GO" id="GO:0016491">
    <property type="term" value="F:oxidoreductase activity"/>
    <property type="evidence" value="ECO:0007669"/>
    <property type="project" value="InterPro"/>
</dbReference>
<name>A0A251N2I8_PRUPE</name>
<dbReference type="AlphaFoldDB" id="A0A251N2I8"/>
<protein>
    <recommendedName>
        <fullName evidence="1">Enoyl reductase (ER) domain-containing protein</fullName>
    </recommendedName>
</protein>
<proteinExistence type="predicted"/>
<organism evidence="2 3">
    <name type="scientific">Prunus persica</name>
    <name type="common">Peach</name>
    <name type="synonym">Amygdalus persica</name>
    <dbReference type="NCBI Taxonomy" id="3760"/>
    <lineage>
        <taxon>Eukaryota</taxon>
        <taxon>Viridiplantae</taxon>
        <taxon>Streptophyta</taxon>
        <taxon>Embryophyta</taxon>
        <taxon>Tracheophyta</taxon>
        <taxon>Spermatophyta</taxon>
        <taxon>Magnoliopsida</taxon>
        <taxon>eudicotyledons</taxon>
        <taxon>Gunneridae</taxon>
        <taxon>Pentapetalae</taxon>
        <taxon>rosids</taxon>
        <taxon>fabids</taxon>
        <taxon>Rosales</taxon>
        <taxon>Rosaceae</taxon>
        <taxon>Amygdaloideae</taxon>
        <taxon>Amygdaleae</taxon>
        <taxon>Prunus</taxon>
    </lineage>
</organism>
<dbReference type="SUPFAM" id="SSF51735">
    <property type="entry name" value="NAD(P)-binding Rossmann-fold domains"/>
    <property type="match status" value="1"/>
</dbReference>
<dbReference type="EMBL" id="CM007658">
    <property type="protein sequence ID" value="ONH92779.1"/>
    <property type="molecule type" value="Genomic_DNA"/>
</dbReference>
<dbReference type="InterPro" id="IPR011032">
    <property type="entry name" value="GroES-like_sf"/>
</dbReference>
<evidence type="ECO:0000313" key="2">
    <source>
        <dbReference type="EMBL" id="ONH92779.1"/>
    </source>
</evidence>
<dbReference type="Gramene" id="ONH92779">
    <property type="protein sequence ID" value="ONH92779"/>
    <property type="gene ID" value="PRUPE_8G195700"/>
</dbReference>
<sequence length="329" mass="34589">MEAKLMHAVQYKSYGGGPSGLKHVGVPIPTPKKNEVLLKLEAASLNPVDWKIQKGQLRPLFPGKFPQIPATDVAGEIVEVGQGAKKFKVGDKVVVLLSHFSGGGLAEFASSNERFMVARPAEVSAAEGAGLPVAGITAHQAITQSAGIKLDGTGKQKNILITAASGGVGHYAVQLAKLGNTHVTATCGARNVELVKSLGADEVLDYKTPDGAALKSPSGRKYDAVINCATGIAWLTFEPNLSAKGKVIDIAPNASSFTTFLLKKLTFSKKSLVPLLMIPKAESLDYLVNLVKEGKLKTVIDSKHPISKAEDAWAKSIDGHATGKIIVEP</sequence>
<dbReference type="InterPro" id="IPR013154">
    <property type="entry name" value="ADH-like_N"/>
</dbReference>
<dbReference type="SMART" id="SM00829">
    <property type="entry name" value="PKS_ER"/>
    <property type="match status" value="1"/>
</dbReference>
<dbReference type="Pfam" id="PF13602">
    <property type="entry name" value="ADH_zinc_N_2"/>
    <property type="match status" value="1"/>
</dbReference>
<dbReference type="Gene3D" id="3.40.50.720">
    <property type="entry name" value="NAD(P)-binding Rossmann-like Domain"/>
    <property type="match status" value="1"/>
</dbReference>
<keyword evidence="3" id="KW-1185">Reference proteome</keyword>
<dbReference type="PANTHER" id="PTHR44013">
    <property type="entry name" value="ZINC-TYPE ALCOHOL DEHYDROGENASE-LIKE PROTEIN C16A3.02C"/>
    <property type="match status" value="1"/>
</dbReference>
<dbReference type="CDD" id="cd08267">
    <property type="entry name" value="MDR1"/>
    <property type="match status" value="1"/>
</dbReference>
<evidence type="ECO:0000313" key="3">
    <source>
        <dbReference type="Proteomes" id="UP000006882"/>
    </source>
</evidence>
<dbReference type="Proteomes" id="UP000006882">
    <property type="component" value="Chromosome G8"/>
</dbReference>
<dbReference type="PANTHER" id="PTHR44013:SF1">
    <property type="entry name" value="ZINC-TYPE ALCOHOL DEHYDROGENASE-LIKE PROTEIN C16A3.02C"/>
    <property type="match status" value="1"/>
</dbReference>
<dbReference type="InterPro" id="IPR020843">
    <property type="entry name" value="ER"/>
</dbReference>
<feature type="domain" description="Enoyl reductase (ER)" evidence="1">
    <location>
        <begin position="16"/>
        <end position="327"/>
    </location>
</feature>
<dbReference type="Pfam" id="PF08240">
    <property type="entry name" value="ADH_N"/>
    <property type="match status" value="1"/>
</dbReference>
<dbReference type="InterPro" id="IPR036291">
    <property type="entry name" value="NAD(P)-bd_dom_sf"/>
</dbReference>
<dbReference type="SUPFAM" id="SSF50129">
    <property type="entry name" value="GroES-like"/>
    <property type="match status" value="1"/>
</dbReference>
<gene>
    <name evidence="2" type="ORF">PRUPE_8G195700</name>
</gene>